<evidence type="ECO:0000313" key="1">
    <source>
        <dbReference type="EMBL" id="MEL0613490.1"/>
    </source>
</evidence>
<proteinExistence type="predicted"/>
<dbReference type="RefSeq" id="WP_341567265.1">
    <property type="nucleotide sequence ID" value="NZ_JBAKAR010000007.1"/>
</dbReference>
<protein>
    <submittedName>
        <fullName evidence="1">Uncharacterized protein</fullName>
    </submittedName>
</protein>
<name>A0ABU9G5D0_9GAMM</name>
<comment type="caution">
    <text evidence="1">The sequence shown here is derived from an EMBL/GenBank/DDBJ whole genome shotgun (WGS) entry which is preliminary data.</text>
</comment>
<accession>A0ABU9G5D0</accession>
<evidence type="ECO:0000313" key="2">
    <source>
        <dbReference type="Proteomes" id="UP001379949"/>
    </source>
</evidence>
<reference evidence="1 2" key="1">
    <citation type="submission" date="2024-02" db="EMBL/GenBank/DDBJ databases">
        <title>Bacteria isolated from the canopy kelp, Nereocystis luetkeana.</title>
        <authorList>
            <person name="Pfister C.A."/>
            <person name="Younker I.T."/>
            <person name="Light S.H."/>
        </authorList>
    </citation>
    <scope>NUCLEOTIDE SEQUENCE [LARGE SCALE GENOMIC DNA]</scope>
    <source>
        <strain evidence="1 2">TI.4.07</strain>
    </source>
</reference>
<gene>
    <name evidence="1" type="ORF">V6242_10055</name>
</gene>
<keyword evidence="2" id="KW-1185">Reference proteome</keyword>
<dbReference type="EMBL" id="JBAKAR010000007">
    <property type="protein sequence ID" value="MEL0613490.1"/>
    <property type="molecule type" value="Genomic_DNA"/>
</dbReference>
<dbReference type="Proteomes" id="UP001379949">
    <property type="component" value="Unassembled WGS sequence"/>
</dbReference>
<sequence>MNIFIDHNIWDQLFKRNVDLDAHFPKDKYSLYVTRQGSFEIRQTPDTKAKLKEYINTYIKGTVQEDSLFGFGNPNLPSNEQRVSGFGMGRFSSIEENEIRAKLARKYGSTKKRKSTQILYQQEADIELAVRSINHPIITLDVKAGPLKDAKDLGGKVVFINLSEIDSLSGEQFVEYIQNRLAEIKT</sequence>
<organism evidence="1 2">
    <name type="scientific">Marinomonas arenicola</name>
    <dbReference type="NCBI Taxonomy" id="569601"/>
    <lineage>
        <taxon>Bacteria</taxon>
        <taxon>Pseudomonadati</taxon>
        <taxon>Pseudomonadota</taxon>
        <taxon>Gammaproteobacteria</taxon>
        <taxon>Oceanospirillales</taxon>
        <taxon>Oceanospirillaceae</taxon>
        <taxon>Marinomonas</taxon>
    </lineage>
</organism>